<dbReference type="RefSeq" id="WP_153347862.1">
    <property type="nucleotide sequence ID" value="NZ_WEGI01000014.1"/>
</dbReference>
<organism evidence="2 3">
    <name type="scientific">Nocardia aurantia</name>
    <dbReference type="NCBI Taxonomy" id="2585199"/>
    <lineage>
        <taxon>Bacteria</taxon>
        <taxon>Bacillati</taxon>
        <taxon>Actinomycetota</taxon>
        <taxon>Actinomycetes</taxon>
        <taxon>Mycobacteriales</taxon>
        <taxon>Nocardiaceae</taxon>
        <taxon>Nocardia</taxon>
    </lineage>
</organism>
<evidence type="ECO:0000256" key="1">
    <source>
        <dbReference type="SAM" id="Phobius"/>
    </source>
</evidence>
<accession>A0A7K0DYK1</accession>
<gene>
    <name evidence="2" type="ORF">NRB56_62200</name>
</gene>
<dbReference type="EMBL" id="WEGI01000014">
    <property type="protein sequence ID" value="MQY30618.1"/>
    <property type="molecule type" value="Genomic_DNA"/>
</dbReference>
<dbReference type="OrthoDB" id="3298527at2"/>
<proteinExistence type="predicted"/>
<reference evidence="2 3" key="1">
    <citation type="submission" date="2019-10" db="EMBL/GenBank/DDBJ databases">
        <title>Nocardia macrotermitis sp. nov. and Nocardia aurantia sp. nov., isolated from the gut of fungus growing-termite Macrotermes natalensis.</title>
        <authorList>
            <person name="Benndorf R."/>
            <person name="Schwitalla J."/>
            <person name="Martin K."/>
            <person name="De Beer W."/>
            <person name="Kaster A.-K."/>
            <person name="Vollmers J."/>
            <person name="Poulsen M."/>
            <person name="Beemelmanns C."/>
        </authorList>
    </citation>
    <scope>NUCLEOTIDE SEQUENCE [LARGE SCALE GENOMIC DNA]</scope>
    <source>
        <strain evidence="2 3">RB56</strain>
    </source>
</reference>
<keyword evidence="1" id="KW-1133">Transmembrane helix</keyword>
<feature type="transmembrane region" description="Helical" evidence="1">
    <location>
        <begin position="39"/>
        <end position="58"/>
    </location>
</feature>
<keyword evidence="1" id="KW-0812">Transmembrane</keyword>
<comment type="caution">
    <text evidence="2">The sequence shown here is derived from an EMBL/GenBank/DDBJ whole genome shotgun (WGS) entry which is preliminary data.</text>
</comment>
<name>A0A7K0DYK1_9NOCA</name>
<evidence type="ECO:0000313" key="2">
    <source>
        <dbReference type="EMBL" id="MQY30618.1"/>
    </source>
</evidence>
<sequence length="67" mass="7385">MSHVPMAALLPLVVVAVGFVGFCWYDLSRARVRYLPRWVWAIICLVSIPVGGIVYLVVGREPGSDRG</sequence>
<keyword evidence="1" id="KW-0472">Membrane</keyword>
<protein>
    <recommendedName>
        <fullName evidence="4">Cardiolipin synthase N-terminal domain-containing protein</fullName>
    </recommendedName>
</protein>
<dbReference type="Proteomes" id="UP000431401">
    <property type="component" value="Unassembled WGS sequence"/>
</dbReference>
<evidence type="ECO:0000313" key="3">
    <source>
        <dbReference type="Proteomes" id="UP000431401"/>
    </source>
</evidence>
<feature type="transmembrane region" description="Helical" evidence="1">
    <location>
        <begin position="6"/>
        <end position="27"/>
    </location>
</feature>
<evidence type="ECO:0008006" key="4">
    <source>
        <dbReference type="Google" id="ProtNLM"/>
    </source>
</evidence>
<keyword evidence="3" id="KW-1185">Reference proteome</keyword>
<dbReference type="AlphaFoldDB" id="A0A7K0DYK1"/>